<evidence type="ECO:0000313" key="2">
    <source>
        <dbReference type="Proteomes" id="UP000046393"/>
    </source>
</evidence>
<dbReference type="AlphaFoldDB" id="A0A0N5AB58"/>
<keyword evidence="1" id="KW-0812">Transmembrane</keyword>
<evidence type="ECO:0000256" key="1">
    <source>
        <dbReference type="SAM" id="Phobius"/>
    </source>
</evidence>
<dbReference type="Proteomes" id="UP000046393">
    <property type="component" value="Unplaced"/>
</dbReference>
<feature type="transmembrane region" description="Helical" evidence="1">
    <location>
        <begin position="323"/>
        <end position="346"/>
    </location>
</feature>
<protein>
    <submittedName>
        <fullName evidence="3">C-type lectin domain-containing protein</fullName>
    </submittedName>
</protein>
<reference evidence="3" key="1">
    <citation type="submission" date="2017-02" db="UniProtKB">
        <authorList>
            <consortium name="WormBaseParasite"/>
        </authorList>
    </citation>
    <scope>IDENTIFICATION</scope>
</reference>
<sequence length="372" mass="43263">MVSEKVGKCEKYLIGNYASEPLLISKHSHHYCLFQIQANSALIDYYENPKEVKHISHEITFDEAKTLCQDSFGGELLVAKSKGLLSLYIDIFREYATTPLILFDQINDSGKCIYLEHSAKRTDIKGFCERRLHFSYIREPLLASVNRNDAIYCLHDIYIPDNSIKSFESAQVFCSIVFDGSVLYVIDGGEFNFIQRYLFGQQHSPRLMFDIRPIQFPPERAESRTNHSKFLIDKLRNSKEYYETGSGCYAIVYNYRRNEGEVSPVSCKRVWRRITCKEMIATRFWRRDVGEISQTGITMAEYHKHFMALSKKMEKDEQKPTVWVLHLASTFLIALVLTALCTLIVVKIDDLHQYVEYMETIAKAEIEVHNEY</sequence>
<organism evidence="2 3">
    <name type="scientific">Syphacia muris</name>
    <dbReference type="NCBI Taxonomy" id="451379"/>
    <lineage>
        <taxon>Eukaryota</taxon>
        <taxon>Metazoa</taxon>
        <taxon>Ecdysozoa</taxon>
        <taxon>Nematoda</taxon>
        <taxon>Chromadorea</taxon>
        <taxon>Rhabditida</taxon>
        <taxon>Spirurina</taxon>
        <taxon>Oxyuridomorpha</taxon>
        <taxon>Oxyuroidea</taxon>
        <taxon>Oxyuridae</taxon>
        <taxon>Syphacia</taxon>
    </lineage>
</organism>
<keyword evidence="2" id="KW-1185">Reference proteome</keyword>
<proteinExistence type="predicted"/>
<keyword evidence="1" id="KW-0472">Membrane</keyword>
<evidence type="ECO:0000313" key="3">
    <source>
        <dbReference type="WBParaSite" id="SMUV_0000138401-mRNA-1"/>
    </source>
</evidence>
<name>A0A0N5AB58_9BILA</name>
<keyword evidence="1" id="KW-1133">Transmembrane helix</keyword>
<dbReference type="WBParaSite" id="SMUV_0000138401-mRNA-1">
    <property type="protein sequence ID" value="SMUV_0000138401-mRNA-1"/>
    <property type="gene ID" value="SMUV_0000138401"/>
</dbReference>
<accession>A0A0N5AB58</accession>